<evidence type="ECO:0000313" key="5">
    <source>
        <dbReference type="Proteomes" id="UP000007431"/>
    </source>
</evidence>
<organism evidence="5">
    <name type="scientific">Schizophyllum commune (strain H4-8 / FGSC 9210)</name>
    <name type="common">Split gill fungus</name>
    <dbReference type="NCBI Taxonomy" id="578458"/>
    <lineage>
        <taxon>Eukaryota</taxon>
        <taxon>Fungi</taxon>
        <taxon>Dikarya</taxon>
        <taxon>Basidiomycota</taxon>
        <taxon>Agaricomycotina</taxon>
        <taxon>Agaricomycetes</taxon>
        <taxon>Agaricomycetidae</taxon>
        <taxon>Agaricales</taxon>
        <taxon>Schizophyllaceae</taxon>
        <taxon>Schizophyllum</taxon>
    </lineage>
</organism>
<dbReference type="GeneID" id="9584861"/>
<dbReference type="InterPro" id="IPR021765">
    <property type="entry name" value="UstYa-like"/>
</dbReference>
<sequence length="164" mass="18757">GSDYPQELPAYRGQKAKMTMQESAVYPLLGYDSDEIWTTIACKSFGYARFGPDDRLLLPSMFHDLHCLRMLSSAFGHANPAWAHIHHVRHCLGYLRTSILCRPDLTLEPGDFTQRDFDVDWVGETHTCRDHSVVYDFLDKNFDDWEARTKVILASGADIDNDTD</sequence>
<dbReference type="KEGG" id="scm:SCHCO_02612005"/>
<comment type="pathway">
    <text evidence="1">Mycotoxin biosynthesis.</text>
</comment>
<proteinExistence type="inferred from homology"/>
<dbReference type="OMA" id="ECKDWAP"/>
<dbReference type="PANTHER" id="PTHR33365:SF11">
    <property type="entry name" value="TAT PATHWAY SIGNAL SEQUENCE"/>
    <property type="match status" value="1"/>
</dbReference>
<dbReference type="AlphaFoldDB" id="D8PPB0"/>
<keyword evidence="2" id="KW-0560">Oxidoreductase</keyword>
<evidence type="ECO:0000256" key="1">
    <source>
        <dbReference type="ARBA" id="ARBA00004685"/>
    </source>
</evidence>
<comment type="similarity">
    <text evidence="3">Belongs to the ustYa family.</text>
</comment>
<accession>D8PPB0</accession>
<evidence type="ECO:0000256" key="3">
    <source>
        <dbReference type="ARBA" id="ARBA00035112"/>
    </source>
</evidence>
<dbReference type="OrthoDB" id="3687641at2759"/>
<dbReference type="GO" id="GO:0016491">
    <property type="term" value="F:oxidoreductase activity"/>
    <property type="evidence" value="ECO:0007669"/>
    <property type="project" value="UniProtKB-KW"/>
</dbReference>
<evidence type="ECO:0000256" key="2">
    <source>
        <dbReference type="ARBA" id="ARBA00023002"/>
    </source>
</evidence>
<dbReference type="eggNOG" id="ENOG502SPTB">
    <property type="taxonomic scope" value="Eukaryota"/>
</dbReference>
<dbReference type="Proteomes" id="UP000007431">
    <property type="component" value="Unassembled WGS sequence"/>
</dbReference>
<dbReference type="Pfam" id="PF11807">
    <property type="entry name" value="UstYa"/>
    <property type="match status" value="1"/>
</dbReference>
<protein>
    <submittedName>
        <fullName evidence="4">Uncharacterized protein</fullName>
    </submittedName>
</protein>
<dbReference type="HOGENOM" id="CLU_042941_8_3_1"/>
<dbReference type="PANTHER" id="PTHR33365">
    <property type="entry name" value="YALI0B05434P"/>
    <property type="match status" value="1"/>
</dbReference>
<feature type="non-terminal residue" evidence="4">
    <location>
        <position position="1"/>
    </location>
</feature>
<evidence type="ECO:0000313" key="4">
    <source>
        <dbReference type="EMBL" id="EFJ03658.1"/>
    </source>
</evidence>
<dbReference type="VEuPathDB" id="FungiDB:SCHCODRAFT_02612005"/>
<reference evidence="4 5" key="1">
    <citation type="journal article" date="2010" name="Nat. Biotechnol.">
        <title>Genome sequence of the model mushroom Schizophyllum commune.</title>
        <authorList>
            <person name="Ohm R.A."/>
            <person name="de Jong J.F."/>
            <person name="Lugones L.G."/>
            <person name="Aerts A."/>
            <person name="Kothe E."/>
            <person name="Stajich J.E."/>
            <person name="de Vries R.P."/>
            <person name="Record E."/>
            <person name="Levasseur A."/>
            <person name="Baker S.E."/>
            <person name="Bartholomew K.A."/>
            <person name="Coutinho P.M."/>
            <person name="Erdmann S."/>
            <person name="Fowler T.J."/>
            <person name="Gathman A.C."/>
            <person name="Lombard V."/>
            <person name="Henrissat B."/>
            <person name="Knabe N."/>
            <person name="Kuees U."/>
            <person name="Lilly W.W."/>
            <person name="Lindquist E."/>
            <person name="Lucas S."/>
            <person name="Magnuson J.K."/>
            <person name="Piumi F."/>
            <person name="Raudaskoski M."/>
            <person name="Salamov A."/>
            <person name="Schmutz J."/>
            <person name="Schwarze F.W.M.R."/>
            <person name="vanKuyk P.A."/>
            <person name="Horton J.S."/>
            <person name="Grigoriev I.V."/>
            <person name="Woesten H.A.B."/>
        </authorList>
    </citation>
    <scope>NUCLEOTIDE SEQUENCE [LARGE SCALE GENOMIC DNA]</scope>
    <source>
        <strain evidence="5">H4-8 / FGSC 9210</strain>
    </source>
</reference>
<dbReference type="GO" id="GO:0043386">
    <property type="term" value="P:mycotoxin biosynthetic process"/>
    <property type="evidence" value="ECO:0007669"/>
    <property type="project" value="InterPro"/>
</dbReference>
<name>D8PPB0_SCHCM</name>
<dbReference type="InParanoid" id="D8PPB0"/>
<dbReference type="EMBL" id="GL377302">
    <property type="protein sequence ID" value="EFJ03658.1"/>
    <property type="molecule type" value="Genomic_DNA"/>
</dbReference>
<gene>
    <name evidence="4" type="ORF">SCHCODRAFT_48953</name>
</gene>
<keyword evidence="5" id="KW-1185">Reference proteome</keyword>